<comment type="caution">
    <text evidence="2">The sequence shown here is derived from an EMBL/GenBank/DDBJ whole genome shotgun (WGS) entry which is preliminary data.</text>
</comment>
<dbReference type="Pfam" id="PF24793">
    <property type="entry name" value="GINT1_N"/>
    <property type="match status" value="1"/>
</dbReference>
<reference evidence="2" key="1">
    <citation type="submission" date="2020-04" db="EMBL/GenBank/DDBJ databases">
        <title>Deep metagenomics examines the oral microbiome during advanced dental caries in children, revealing novel taxa and co-occurrences with host molecules.</title>
        <authorList>
            <person name="Baker J.L."/>
            <person name="Morton J.T."/>
            <person name="Dinis M."/>
            <person name="Alvarez R."/>
            <person name="Tran N.C."/>
            <person name="Knight R."/>
            <person name="Edlund A."/>
        </authorList>
    </citation>
    <scope>NUCLEOTIDE SEQUENCE</scope>
    <source>
        <strain evidence="2">JCVI_34_bin.1</strain>
    </source>
</reference>
<dbReference type="AlphaFoldDB" id="A0A929RWB8"/>
<evidence type="ECO:0000313" key="3">
    <source>
        <dbReference type="Proteomes" id="UP000704068"/>
    </source>
</evidence>
<dbReference type="Proteomes" id="UP000704068">
    <property type="component" value="Unassembled WGS sequence"/>
</dbReference>
<gene>
    <name evidence="2" type="ORF">HXK21_05545</name>
</gene>
<evidence type="ECO:0000259" key="1">
    <source>
        <dbReference type="Pfam" id="PF24793"/>
    </source>
</evidence>
<proteinExistence type="predicted"/>
<dbReference type="InterPro" id="IPR056442">
    <property type="entry name" value="GINT1_N"/>
</dbReference>
<accession>A0A929RWB8</accession>
<sequence>MSLKQFVKQFTDERWTIGFIRNSLDSILSGEQLVVDWVRHNITDAWFADPFILDVTADEIQVLVEEFPKALHRGRISKLTIDRASLQLKQVDVIKELPTHMSFPVVIRSNEDFVYLLPENGEAGQLTLYKFYPADNRIETLASVLDEEVKDATPFQVGDQQFLFCTRRPNINGNLLSLYQWDESLKKYAFVKEYRFDENLARMAGDCFAHNGKYYRPAQECNVQYGHAVSLQEVTCGGESLSTISSFDPEKLTFKEIRRMYSPHPKLNIGMHTFNMYKGYIVTDALGFDNMWLRKLIACIRPR</sequence>
<feature type="domain" description="Glucosamine inositolphosphorylceramide transferase 1 N-terminal" evidence="1">
    <location>
        <begin position="42"/>
        <end position="235"/>
    </location>
</feature>
<dbReference type="EMBL" id="JABZGR010000014">
    <property type="protein sequence ID" value="MBF0970487.1"/>
    <property type="molecule type" value="Genomic_DNA"/>
</dbReference>
<organism evidence="2 3">
    <name type="scientific">Alloprevotella tannerae</name>
    <dbReference type="NCBI Taxonomy" id="76122"/>
    <lineage>
        <taxon>Bacteria</taxon>
        <taxon>Pseudomonadati</taxon>
        <taxon>Bacteroidota</taxon>
        <taxon>Bacteroidia</taxon>
        <taxon>Bacteroidales</taxon>
        <taxon>Prevotellaceae</taxon>
        <taxon>Alloprevotella</taxon>
    </lineage>
</organism>
<evidence type="ECO:0000313" key="2">
    <source>
        <dbReference type="EMBL" id="MBF0970487.1"/>
    </source>
</evidence>
<name>A0A929RWB8_9BACT</name>
<protein>
    <recommendedName>
        <fullName evidence="1">Glucosamine inositolphosphorylceramide transferase 1 N-terminal domain-containing protein</fullName>
    </recommendedName>
</protein>
<dbReference type="RefSeq" id="WP_303763947.1">
    <property type="nucleotide sequence ID" value="NZ_CAUTAJ010000003.1"/>
</dbReference>